<reference evidence="2 3" key="1">
    <citation type="submission" date="2013-09" db="EMBL/GenBank/DDBJ databases">
        <authorList>
            <person name="Zeng Z."/>
            <person name="Chen C."/>
        </authorList>
    </citation>
    <scope>NUCLEOTIDE SEQUENCE [LARGE SCALE GENOMIC DNA]</scope>
    <source>
        <strain evidence="2 3">WB 3.3-2</strain>
    </source>
</reference>
<proteinExistence type="predicted"/>
<name>A0A0A2M091_9FLAO</name>
<accession>A0A0A2M091</accession>
<dbReference type="EMBL" id="JRLX01000029">
    <property type="protein sequence ID" value="KGO85021.1"/>
    <property type="molecule type" value="Genomic_DNA"/>
</dbReference>
<comment type="caution">
    <text evidence="2">The sequence shown here is derived from an EMBL/GenBank/DDBJ whole genome shotgun (WGS) entry which is preliminary data.</text>
</comment>
<feature type="chain" id="PRO_5001990726" description="DUF4252 domain-containing protein" evidence="1">
    <location>
        <begin position="21"/>
        <end position="179"/>
    </location>
</feature>
<protein>
    <recommendedName>
        <fullName evidence="4">DUF4252 domain-containing protein</fullName>
    </recommendedName>
</protein>
<evidence type="ECO:0008006" key="4">
    <source>
        <dbReference type="Google" id="ProtNLM"/>
    </source>
</evidence>
<gene>
    <name evidence="2" type="ORF">Q765_18585</name>
</gene>
<dbReference type="STRING" id="1121895.GCA_000378485_01683"/>
<keyword evidence="3" id="KW-1185">Reference proteome</keyword>
<dbReference type="RefSeq" id="WP_020212838.1">
    <property type="nucleotide sequence ID" value="NZ_JRLX01000029.1"/>
</dbReference>
<evidence type="ECO:0000313" key="2">
    <source>
        <dbReference type="EMBL" id="KGO85021.1"/>
    </source>
</evidence>
<evidence type="ECO:0000256" key="1">
    <source>
        <dbReference type="SAM" id="SignalP"/>
    </source>
</evidence>
<dbReference type="PROSITE" id="PS51257">
    <property type="entry name" value="PROKAR_LIPOPROTEIN"/>
    <property type="match status" value="1"/>
</dbReference>
<dbReference type="eggNOG" id="ENOG5032TIK">
    <property type="taxonomic scope" value="Bacteria"/>
</dbReference>
<organism evidence="2 3">
    <name type="scientific">Flavobacterium rivuli WB 3.3-2 = DSM 21788</name>
    <dbReference type="NCBI Taxonomy" id="1121895"/>
    <lineage>
        <taxon>Bacteria</taxon>
        <taxon>Pseudomonadati</taxon>
        <taxon>Bacteroidota</taxon>
        <taxon>Flavobacteriia</taxon>
        <taxon>Flavobacteriales</taxon>
        <taxon>Flavobacteriaceae</taxon>
        <taxon>Flavobacterium</taxon>
    </lineage>
</organism>
<dbReference type="AlphaFoldDB" id="A0A0A2M091"/>
<dbReference type="OrthoDB" id="1143555at2"/>
<dbReference type="Pfam" id="PF14060">
    <property type="entry name" value="DUF4252"/>
    <property type="match status" value="1"/>
</dbReference>
<dbReference type="InterPro" id="IPR025348">
    <property type="entry name" value="DUF4252"/>
</dbReference>
<sequence length="179" mass="19895">MKRTIALLALTALLLTSCNGKPTLQKYFVDKAEDKNFLAVDISPSFIKTDKLQLTPEEETALKSLKNVNIIAFKANDKNVGAYEKELEDVKKILKDDSYEELIKFNRGATGASINTKGEGQDIEELVLFANDKTNGFGVVRVTGENMTPNNVMTIVGLLQKANLDMEQLKPLKAMIERK</sequence>
<keyword evidence="1" id="KW-0732">Signal</keyword>
<feature type="signal peptide" evidence="1">
    <location>
        <begin position="1"/>
        <end position="20"/>
    </location>
</feature>
<dbReference type="Proteomes" id="UP000030152">
    <property type="component" value="Unassembled WGS sequence"/>
</dbReference>
<evidence type="ECO:0000313" key="3">
    <source>
        <dbReference type="Proteomes" id="UP000030152"/>
    </source>
</evidence>